<reference evidence="14 15" key="1">
    <citation type="journal article" date="2017" name="ISME J.">
        <title>Energy and carbon metabolisms in a deep terrestrial subsurface fluid microbial community.</title>
        <authorList>
            <person name="Momper L."/>
            <person name="Jungbluth S.P."/>
            <person name="Lee M.D."/>
            <person name="Amend J.P."/>
        </authorList>
    </citation>
    <scope>NUCLEOTIDE SEQUENCE [LARGE SCALE GENOMIC DNA]</scope>
    <source>
        <strain evidence="14">SURF_17</strain>
    </source>
</reference>
<feature type="binding site" evidence="12">
    <location>
        <position position="205"/>
    </location>
    <ligand>
        <name>Mn(2+)</name>
        <dbReference type="ChEBI" id="CHEBI:29035"/>
        <label>1</label>
    </ligand>
</feature>
<proteinExistence type="inferred from homology"/>
<evidence type="ECO:0000313" key="15">
    <source>
        <dbReference type="Proteomes" id="UP000285961"/>
    </source>
</evidence>
<dbReference type="EC" id="6.5.1.-" evidence="13"/>
<dbReference type="AlphaFoldDB" id="A0A419F104"/>
<feature type="binding site" evidence="11">
    <location>
        <begin position="379"/>
        <end position="382"/>
    </location>
    <ligand>
        <name>GMP</name>
        <dbReference type="ChEBI" id="CHEBI:58115"/>
    </ligand>
</feature>
<keyword evidence="5" id="KW-0692">RNA repair</keyword>
<organism evidence="14 15">
    <name type="scientific">Candidatus Abyssobacteria bacterium SURF_17</name>
    <dbReference type="NCBI Taxonomy" id="2093361"/>
    <lineage>
        <taxon>Bacteria</taxon>
        <taxon>Pseudomonadati</taxon>
        <taxon>Candidatus Hydrogenedentota</taxon>
        <taxon>Candidatus Abyssobacteria</taxon>
    </lineage>
</organism>
<dbReference type="EMBL" id="QZKI01000060">
    <property type="protein sequence ID" value="RJP71371.1"/>
    <property type="molecule type" value="Genomic_DNA"/>
</dbReference>
<dbReference type="GO" id="GO:0003972">
    <property type="term" value="F:RNA ligase (ATP) activity"/>
    <property type="evidence" value="ECO:0007669"/>
    <property type="project" value="TreeGrafter"/>
</dbReference>
<feature type="binding site" evidence="11">
    <location>
        <position position="481"/>
    </location>
    <ligand>
        <name>GMP</name>
        <dbReference type="ChEBI" id="CHEBI:58115"/>
    </ligand>
</feature>
<dbReference type="GO" id="GO:0046872">
    <property type="term" value="F:metal ion binding"/>
    <property type="evidence" value="ECO:0007669"/>
    <property type="project" value="UniProtKB-UniRule"/>
</dbReference>
<dbReference type="InterPro" id="IPR036025">
    <property type="entry name" value="RtcB-like_sf"/>
</dbReference>
<evidence type="ECO:0000256" key="5">
    <source>
        <dbReference type="ARBA" id="ARBA00022800"/>
    </source>
</evidence>
<feature type="binding site" evidence="11">
    <location>
        <begin position="330"/>
        <end position="331"/>
    </location>
    <ligand>
        <name>GMP</name>
        <dbReference type="ChEBI" id="CHEBI:58115"/>
    </ligand>
</feature>
<evidence type="ECO:0000256" key="12">
    <source>
        <dbReference type="PIRSR" id="PIRSR601233-3"/>
    </source>
</evidence>
<sequence length="482" mass="52546">MSEISIRKVSDYIYEIERTGAMRVPARIYADEEIMNALSNDKSPQQAANVATLPGVVKYSLAMPDIHWGYGFPIGGVAATDPGEGGVISPGGVGYDINCGVRLMRTNLSIQDVRPKLRELVTELFQTIPTGVGAKGAIEKLSVSDQRKLIMKGSQWAVDRGHGNEADVTHAEQGGCLPHADPDKVSEHAMERGLAQVGTLGSGNHFLEVGVVDTIYHPEAARAFGIEEGTVTVLIHCGSRGFGYQICDDYLKVMTRAAEKYKIELPDRQLACAPAESEEGRDYAAAMAAAANYAWANRQVIMHLTRRAFERALGLSPRDLGMRLVYDVCHNMAKYEKHSVNGKERMLWVHRKGATRAFPPGHPDLPADYRSIGQPVLIPGDMGRESYLCVGTKAAMEQTFGSTCHGAGRVLSRSQAIKRSKGRSIKRELEDKNIIVMAHGRATLAEEMPEAYKDVNRVVNVMHSAGISLRVAKLKPVGVIKG</sequence>
<comment type="caution">
    <text evidence="14">The sequence shown here is derived from an EMBL/GenBank/DDBJ whole genome shotgun (WGS) entry which is preliminary data.</text>
</comment>
<evidence type="ECO:0000256" key="9">
    <source>
        <dbReference type="ARBA" id="ARBA00049514"/>
    </source>
</evidence>
<evidence type="ECO:0000256" key="10">
    <source>
        <dbReference type="PIRSR" id="PIRSR601233-1"/>
    </source>
</evidence>
<dbReference type="PANTHER" id="PTHR11118:SF1">
    <property type="entry name" value="RNA-SPLICING LIGASE RTCB HOMOLOG"/>
    <property type="match status" value="1"/>
</dbReference>
<feature type="binding site" evidence="12">
    <location>
        <position position="96"/>
    </location>
    <ligand>
        <name>Mn(2+)</name>
        <dbReference type="ChEBI" id="CHEBI:29035"/>
        <label>1</label>
    </ligand>
</feature>
<dbReference type="GO" id="GO:0006396">
    <property type="term" value="P:RNA processing"/>
    <property type="evidence" value="ECO:0007669"/>
    <property type="project" value="InterPro"/>
</dbReference>
<feature type="binding site" evidence="11">
    <location>
        <begin position="204"/>
        <end position="208"/>
    </location>
    <ligand>
        <name>GMP</name>
        <dbReference type="ChEBI" id="CHEBI:58115"/>
    </ligand>
</feature>
<gene>
    <name evidence="13" type="primary">rtcB</name>
    <name evidence="14" type="ORF">C4532_07560</name>
</gene>
<keyword evidence="4 11" id="KW-0547">Nucleotide-binding</keyword>
<keyword evidence="6 11" id="KW-0342">GTP-binding</keyword>
<comment type="similarity">
    <text evidence="1 13">Belongs to the RtcB family.</text>
</comment>
<evidence type="ECO:0000313" key="14">
    <source>
        <dbReference type="EMBL" id="RJP71371.1"/>
    </source>
</evidence>
<comment type="catalytic activity">
    <reaction evidence="9">
        <text>a 3'-end 2',3'-cyclophospho-ribonucleotide-RNA + a 5'-end dephospho-ribonucleoside-RNA + GTP + H2O = a ribonucleotidyl-ribonucleotide-RNA + GMP + diphosphate + H(+)</text>
        <dbReference type="Rhea" id="RHEA:68080"/>
        <dbReference type="Rhea" id="RHEA-COMP:10464"/>
        <dbReference type="Rhea" id="RHEA-COMP:13936"/>
        <dbReference type="Rhea" id="RHEA-COMP:17355"/>
        <dbReference type="ChEBI" id="CHEBI:15377"/>
        <dbReference type="ChEBI" id="CHEBI:15378"/>
        <dbReference type="ChEBI" id="CHEBI:33019"/>
        <dbReference type="ChEBI" id="CHEBI:37565"/>
        <dbReference type="ChEBI" id="CHEBI:58115"/>
        <dbReference type="ChEBI" id="CHEBI:83064"/>
        <dbReference type="ChEBI" id="CHEBI:138284"/>
        <dbReference type="ChEBI" id="CHEBI:173118"/>
        <dbReference type="EC" id="6.5.1.8"/>
    </reaction>
</comment>
<dbReference type="FunFam" id="3.90.1860.10:FF:000001">
    <property type="entry name" value="tRNA-splicing ligase RtcB homolog"/>
    <property type="match status" value="1"/>
</dbReference>
<feature type="binding site" evidence="12">
    <location>
        <position position="236"/>
    </location>
    <ligand>
        <name>Mn(2+)</name>
        <dbReference type="ChEBI" id="CHEBI:29035"/>
        <label>2</label>
    </ligand>
</feature>
<dbReference type="GO" id="GO:0170057">
    <property type="term" value="F:RNA ligase (GTP) activity"/>
    <property type="evidence" value="ECO:0007669"/>
    <property type="project" value="UniProtKB-EC"/>
</dbReference>
<comment type="cofactor">
    <cofactor evidence="12 13">
        <name>Mn(2+)</name>
        <dbReference type="ChEBI" id="CHEBI:29035"/>
    </cofactor>
    <text evidence="12 13">Binds 2 manganese ions per subunit.</text>
</comment>
<dbReference type="Proteomes" id="UP000285961">
    <property type="component" value="Unassembled WGS sequence"/>
</dbReference>
<accession>A0A419F104</accession>
<dbReference type="Gene3D" id="3.90.1860.10">
    <property type="entry name" value="tRNA-splicing ligase RtcB"/>
    <property type="match status" value="1"/>
</dbReference>
<dbReference type="Pfam" id="PF01139">
    <property type="entry name" value="RtcB"/>
    <property type="match status" value="1"/>
</dbReference>
<evidence type="ECO:0000256" key="8">
    <source>
        <dbReference type="ARBA" id="ARBA00047746"/>
    </source>
</evidence>
<dbReference type="SUPFAM" id="SSF103365">
    <property type="entry name" value="Hypothetical protein PH1602"/>
    <property type="match status" value="1"/>
</dbReference>
<feature type="binding site" evidence="11">
    <location>
        <position position="386"/>
    </location>
    <ligand>
        <name>GMP</name>
        <dbReference type="ChEBI" id="CHEBI:58115"/>
    </ligand>
</feature>
<feature type="binding site" evidence="11">
    <location>
        <begin position="405"/>
        <end position="408"/>
    </location>
    <ligand>
        <name>GMP</name>
        <dbReference type="ChEBI" id="CHEBI:58115"/>
    </ligand>
</feature>
<evidence type="ECO:0000256" key="11">
    <source>
        <dbReference type="PIRSR" id="PIRSR601233-2"/>
    </source>
</evidence>
<evidence type="ECO:0000256" key="1">
    <source>
        <dbReference type="ARBA" id="ARBA00008071"/>
    </source>
</evidence>
<evidence type="ECO:0000256" key="6">
    <source>
        <dbReference type="ARBA" id="ARBA00023134"/>
    </source>
</evidence>
<keyword evidence="3 12" id="KW-0479">Metal-binding</keyword>
<dbReference type="InterPro" id="IPR001233">
    <property type="entry name" value="RtcB"/>
</dbReference>
<evidence type="ECO:0000256" key="7">
    <source>
        <dbReference type="ARBA" id="ARBA00023211"/>
    </source>
</evidence>
<comment type="subunit">
    <text evidence="13">Monomer.</text>
</comment>
<comment type="catalytic activity">
    <reaction evidence="8">
        <text>a 3'-end 3'-phospho-ribonucleotide-RNA + a 5'-end dephospho-ribonucleoside-RNA + GTP = a ribonucleotidyl-ribonucleotide-RNA + GMP + diphosphate</text>
        <dbReference type="Rhea" id="RHEA:68076"/>
        <dbReference type="Rhea" id="RHEA-COMP:10463"/>
        <dbReference type="Rhea" id="RHEA-COMP:13936"/>
        <dbReference type="Rhea" id="RHEA-COMP:17355"/>
        <dbReference type="ChEBI" id="CHEBI:33019"/>
        <dbReference type="ChEBI" id="CHEBI:37565"/>
        <dbReference type="ChEBI" id="CHEBI:58115"/>
        <dbReference type="ChEBI" id="CHEBI:83062"/>
        <dbReference type="ChEBI" id="CHEBI:138284"/>
        <dbReference type="ChEBI" id="CHEBI:173118"/>
        <dbReference type="EC" id="6.5.1.8"/>
    </reaction>
</comment>
<evidence type="ECO:0000256" key="2">
    <source>
        <dbReference type="ARBA" id="ARBA00022598"/>
    </source>
</evidence>
<keyword evidence="2 13" id="KW-0436">Ligase</keyword>
<dbReference type="GO" id="GO:0042245">
    <property type="term" value="P:RNA repair"/>
    <property type="evidence" value="ECO:0007669"/>
    <property type="project" value="UniProtKB-KW"/>
</dbReference>
<evidence type="ECO:0000256" key="3">
    <source>
        <dbReference type="ARBA" id="ARBA00022723"/>
    </source>
</evidence>
<name>A0A419F104_9BACT</name>
<feature type="active site" description="GMP-histidine intermediate" evidence="10">
    <location>
        <position position="405"/>
    </location>
</feature>
<feature type="binding site" evidence="12">
    <location>
        <position position="330"/>
    </location>
    <ligand>
        <name>Mn(2+)</name>
        <dbReference type="ChEBI" id="CHEBI:29035"/>
        <label>2</label>
    </ligand>
</feature>
<evidence type="ECO:0000256" key="13">
    <source>
        <dbReference type="RuleBase" id="RU371113"/>
    </source>
</evidence>
<dbReference type="GO" id="GO:0005525">
    <property type="term" value="F:GTP binding"/>
    <property type="evidence" value="ECO:0007669"/>
    <property type="project" value="UniProtKB-KW"/>
</dbReference>
<evidence type="ECO:0000256" key="4">
    <source>
        <dbReference type="ARBA" id="ARBA00022741"/>
    </source>
</evidence>
<protein>
    <recommendedName>
        <fullName evidence="13">tRNA-splicing ligase RtcB</fullName>
        <ecNumber evidence="13">6.5.1.-</ecNumber>
    </recommendedName>
</protein>
<dbReference type="PANTHER" id="PTHR11118">
    <property type="entry name" value="RNA-SPLICING LIGASE RTCB HOMOLOG"/>
    <property type="match status" value="1"/>
</dbReference>
<keyword evidence="7 12" id="KW-0464">Manganese</keyword>